<accession>A0A8S3JLI5</accession>
<dbReference type="GO" id="GO:0015074">
    <property type="term" value="P:DNA integration"/>
    <property type="evidence" value="ECO:0007669"/>
    <property type="project" value="InterPro"/>
</dbReference>
<organism evidence="3 4">
    <name type="scientific">Rotaria magnacalcarata</name>
    <dbReference type="NCBI Taxonomy" id="392030"/>
    <lineage>
        <taxon>Eukaryota</taxon>
        <taxon>Metazoa</taxon>
        <taxon>Spiralia</taxon>
        <taxon>Gnathifera</taxon>
        <taxon>Rotifera</taxon>
        <taxon>Eurotatoria</taxon>
        <taxon>Bdelloidea</taxon>
        <taxon>Philodinida</taxon>
        <taxon>Philodinidae</taxon>
        <taxon>Rotaria</taxon>
    </lineage>
</organism>
<dbReference type="AlphaFoldDB" id="A0A8S3JLI5"/>
<dbReference type="Proteomes" id="UP000681720">
    <property type="component" value="Unassembled WGS sequence"/>
</dbReference>
<comment type="caution">
    <text evidence="3">The sequence shown here is derived from an EMBL/GenBank/DDBJ whole genome shotgun (WGS) entry which is preliminary data.</text>
</comment>
<feature type="non-terminal residue" evidence="3">
    <location>
        <position position="229"/>
    </location>
</feature>
<dbReference type="PROSITE" id="PS50994">
    <property type="entry name" value="INTEGRASE"/>
    <property type="match status" value="1"/>
</dbReference>
<gene>
    <name evidence="3" type="ORF">GIL414_LOCUS82816</name>
</gene>
<evidence type="ECO:0000313" key="3">
    <source>
        <dbReference type="EMBL" id="CAF5218173.1"/>
    </source>
</evidence>
<protein>
    <recommendedName>
        <fullName evidence="2">Integrase catalytic domain-containing protein</fullName>
    </recommendedName>
</protein>
<proteinExistence type="predicted"/>
<reference evidence="3" key="1">
    <citation type="submission" date="2021-02" db="EMBL/GenBank/DDBJ databases">
        <authorList>
            <person name="Nowell W R."/>
        </authorList>
    </citation>
    <scope>NUCLEOTIDE SEQUENCE</scope>
</reference>
<feature type="domain" description="Integrase catalytic" evidence="2">
    <location>
        <begin position="1"/>
        <end position="61"/>
    </location>
</feature>
<sequence length="229" mass="25716">PQSQGLVERGNAVVQQLLGKWLDTNVTTDWPSGLGPVMYAVNTSVARTINQTPFQVVFGQQPRTDDYTWKCIEAHLKNKKQDEENYIMLEEDLPVDIFDMTQQADDIEGSPIDQPTKDLNEDDIEGSPIDQPTKDLNEDDIEGSLIDQPTKDSNEDRICTDATAGTGDQSTQNNEEEIRSDLCIDHEELVDGTIFVSNDVEPKPESIAVNRHKRIRENAEECYLNNAHA</sequence>
<evidence type="ECO:0000259" key="2">
    <source>
        <dbReference type="PROSITE" id="PS50994"/>
    </source>
</evidence>
<dbReference type="InterPro" id="IPR001584">
    <property type="entry name" value="Integrase_cat-core"/>
</dbReference>
<feature type="region of interest" description="Disordered" evidence="1">
    <location>
        <begin position="106"/>
        <end position="157"/>
    </location>
</feature>
<evidence type="ECO:0000256" key="1">
    <source>
        <dbReference type="SAM" id="MobiDB-lite"/>
    </source>
</evidence>
<dbReference type="InterPro" id="IPR036397">
    <property type="entry name" value="RNaseH_sf"/>
</dbReference>
<feature type="non-terminal residue" evidence="3">
    <location>
        <position position="1"/>
    </location>
</feature>
<dbReference type="SUPFAM" id="SSF53098">
    <property type="entry name" value="Ribonuclease H-like"/>
    <property type="match status" value="1"/>
</dbReference>
<evidence type="ECO:0000313" key="4">
    <source>
        <dbReference type="Proteomes" id="UP000681720"/>
    </source>
</evidence>
<name>A0A8S3JLI5_9BILA</name>
<dbReference type="InterPro" id="IPR012337">
    <property type="entry name" value="RNaseH-like_sf"/>
</dbReference>
<dbReference type="GO" id="GO:0003676">
    <property type="term" value="F:nucleic acid binding"/>
    <property type="evidence" value="ECO:0007669"/>
    <property type="project" value="InterPro"/>
</dbReference>
<dbReference type="EMBL" id="CAJOBJ010361207">
    <property type="protein sequence ID" value="CAF5218173.1"/>
    <property type="molecule type" value="Genomic_DNA"/>
</dbReference>
<dbReference type="Gene3D" id="3.30.420.10">
    <property type="entry name" value="Ribonuclease H-like superfamily/Ribonuclease H"/>
    <property type="match status" value="1"/>
</dbReference>